<evidence type="ECO:0000313" key="12">
    <source>
        <dbReference type="Proteomes" id="UP000001816"/>
    </source>
</evidence>
<feature type="region of interest" description="Disordered" evidence="8">
    <location>
        <begin position="292"/>
        <end position="346"/>
    </location>
</feature>
<dbReference type="InterPro" id="IPR007221">
    <property type="entry name" value="MreC"/>
</dbReference>
<dbReference type="GO" id="GO:0030313">
    <property type="term" value="C:cell envelope"/>
    <property type="evidence" value="ECO:0007669"/>
    <property type="project" value="UniProtKB-SubCell"/>
</dbReference>
<dbReference type="eggNOG" id="COG1792">
    <property type="taxonomic scope" value="Bacteria"/>
</dbReference>
<dbReference type="HOGENOM" id="CLU_042663_7_2_5"/>
<feature type="domain" description="Rod shape-determining protein MreC beta-barrel core" evidence="10">
    <location>
        <begin position="135"/>
        <end position="274"/>
    </location>
</feature>
<dbReference type="PATRIC" id="fig|190650.5.peg.1572"/>
<evidence type="ECO:0000256" key="5">
    <source>
        <dbReference type="ARBA" id="ARBA00023054"/>
    </source>
</evidence>
<feature type="compositionally biased region" description="Low complexity" evidence="8">
    <location>
        <begin position="309"/>
        <end position="340"/>
    </location>
</feature>
<keyword evidence="9" id="KW-0472">Membrane</keyword>
<dbReference type="InterPro" id="IPR042175">
    <property type="entry name" value="Cell/Rod_MreC_2"/>
</dbReference>
<dbReference type="EnsemblBacteria" id="AAK23523">
    <property type="protein sequence ID" value="AAK23523"/>
    <property type="gene ID" value="CC_1544"/>
</dbReference>
<dbReference type="Proteomes" id="UP000001816">
    <property type="component" value="Chromosome"/>
</dbReference>
<dbReference type="Gene3D" id="2.40.10.340">
    <property type="entry name" value="Rod shape-determining protein MreC, domain 1"/>
    <property type="match status" value="1"/>
</dbReference>
<dbReference type="FunFam" id="2.40.10.350:FF:000006">
    <property type="entry name" value="Rod shape-determining protein MreC"/>
    <property type="match status" value="1"/>
</dbReference>
<dbReference type="Pfam" id="PF04085">
    <property type="entry name" value="MreC"/>
    <property type="match status" value="1"/>
</dbReference>
<dbReference type="NCBIfam" id="NF010533">
    <property type="entry name" value="PRK13922.9-5"/>
    <property type="match status" value="1"/>
</dbReference>
<comment type="subcellular location">
    <subcellularLocation>
        <location evidence="1">Cell envelope</location>
    </subcellularLocation>
</comment>
<evidence type="ECO:0000256" key="6">
    <source>
        <dbReference type="ARBA" id="ARBA00032089"/>
    </source>
</evidence>
<dbReference type="InterPro" id="IPR042177">
    <property type="entry name" value="Cell/Rod_1"/>
</dbReference>
<evidence type="ECO:0000256" key="4">
    <source>
        <dbReference type="ARBA" id="ARBA00022960"/>
    </source>
</evidence>
<evidence type="ECO:0000256" key="1">
    <source>
        <dbReference type="ARBA" id="ARBA00004196"/>
    </source>
</evidence>
<evidence type="ECO:0000259" key="10">
    <source>
        <dbReference type="Pfam" id="PF04085"/>
    </source>
</evidence>
<evidence type="ECO:0000313" key="11">
    <source>
        <dbReference type="EMBL" id="AAK23523.1"/>
    </source>
</evidence>
<keyword evidence="12" id="KW-1185">Reference proteome</keyword>
<dbReference type="PANTHER" id="PTHR34138">
    <property type="entry name" value="CELL SHAPE-DETERMINING PROTEIN MREC"/>
    <property type="match status" value="1"/>
</dbReference>
<dbReference type="KEGG" id="ccr:CC_1544"/>
<dbReference type="AlphaFoldDB" id="Q9A820"/>
<dbReference type="RefSeq" id="WP_010919418.1">
    <property type="nucleotide sequence ID" value="NC_002696.2"/>
</dbReference>
<keyword evidence="5" id="KW-0175">Coiled coil</keyword>
<keyword evidence="4" id="KW-0133">Cell shape</keyword>
<protein>
    <recommendedName>
        <fullName evidence="3">Cell shape-determining protein MreC</fullName>
    </recommendedName>
    <alternativeName>
        <fullName evidence="6">Cell shape protein MreC</fullName>
    </alternativeName>
    <alternativeName>
        <fullName evidence="7">Rod shape-determining protein MreC</fullName>
    </alternativeName>
</protein>
<dbReference type="GO" id="GO:0005886">
    <property type="term" value="C:plasma membrane"/>
    <property type="evidence" value="ECO:0007669"/>
    <property type="project" value="TreeGrafter"/>
</dbReference>
<dbReference type="PANTHER" id="PTHR34138:SF1">
    <property type="entry name" value="CELL SHAPE-DETERMINING PROTEIN MREC"/>
    <property type="match status" value="1"/>
</dbReference>
<sequence>MRFREGPLGDLKVPLTWTAAVALIVAAVIGVAFLLADRRETLQEQAYGVTRQTVDTVARPVSGAIAAPGRWTGLGLDYVRSYFFTAHENRRLKAELAEMRQWRDRALALQDQNDRFKSLLGLRTDPPIPMAAARVVSDSRGPFANTRLADAGSERGIVVGNPVLNERGLVGRVVGVSRGVSRVLLLTDIASRTPVMIDRTNARAILTGDGGPNPKLDYLRGVDPIQQGDRVVTSGDGGVVPRGLPVGAAVKGLDGRWRVVLFADQASIDYVRILLFKDFAQLADEKQLQARSLPPVTTEDPQTSILSNPVSRPVAPTPSPATATPSAAPAARPATTATPPQTGAPR</sequence>
<reference evidence="11 12" key="1">
    <citation type="journal article" date="2001" name="Proc. Natl. Acad. Sci. U.S.A.">
        <title>Complete genome sequence of Caulobacter crescentus.</title>
        <authorList>
            <person name="Nierman W.C."/>
            <person name="Feldblyum T.V."/>
            <person name="Laub M.T."/>
            <person name="Paulsen I.T."/>
            <person name="Nelson K.E."/>
            <person name="Eisen J.A."/>
            <person name="Heidelberg J.F."/>
            <person name="Alley M.R."/>
            <person name="Ohta N."/>
            <person name="Maddock J.R."/>
            <person name="Potocka I."/>
            <person name="Nelson W.C."/>
            <person name="Newton A."/>
            <person name="Stephens C."/>
            <person name="Phadke N.D."/>
            <person name="Ely B."/>
            <person name="DeBoy R.T."/>
            <person name="Dodson R.J."/>
            <person name="Durkin A.S."/>
            <person name="Gwinn M.L."/>
            <person name="Haft D.H."/>
            <person name="Kolonay J.F."/>
            <person name="Smit J."/>
            <person name="Craven M.B."/>
            <person name="Khouri H."/>
            <person name="Shetty J."/>
            <person name="Berry K."/>
            <person name="Utterback T."/>
            <person name="Tran K."/>
            <person name="Wolf A."/>
            <person name="Vamathevan J."/>
            <person name="Ermolaeva M."/>
            <person name="White O."/>
            <person name="Salzberg S.L."/>
            <person name="Venter J.C."/>
            <person name="Shapiro L."/>
            <person name="Fraser C.M."/>
        </authorList>
    </citation>
    <scope>NUCLEOTIDE SEQUENCE [LARGE SCALE GENOMIC DNA]</scope>
    <source>
        <strain evidence="12">ATCC 19089 / CB15</strain>
    </source>
</reference>
<evidence type="ECO:0000256" key="3">
    <source>
        <dbReference type="ARBA" id="ARBA00013855"/>
    </source>
</evidence>
<dbReference type="SMR" id="Q9A820"/>
<organism evidence="11 12">
    <name type="scientific">Caulobacter vibrioides (strain ATCC 19089 / CIP 103742 / CB 15)</name>
    <name type="common">Caulobacter crescentus</name>
    <dbReference type="NCBI Taxonomy" id="190650"/>
    <lineage>
        <taxon>Bacteria</taxon>
        <taxon>Pseudomonadati</taxon>
        <taxon>Pseudomonadota</taxon>
        <taxon>Alphaproteobacteria</taxon>
        <taxon>Caulobacterales</taxon>
        <taxon>Caulobacteraceae</taxon>
        <taxon>Caulobacter</taxon>
    </lineage>
</organism>
<proteinExistence type="inferred from homology"/>
<keyword evidence="9" id="KW-0812">Transmembrane</keyword>
<feature type="transmembrane region" description="Helical" evidence="9">
    <location>
        <begin position="15"/>
        <end position="36"/>
    </location>
</feature>
<keyword evidence="9" id="KW-1133">Transmembrane helix</keyword>
<evidence type="ECO:0000256" key="8">
    <source>
        <dbReference type="SAM" id="MobiDB-lite"/>
    </source>
</evidence>
<evidence type="ECO:0000256" key="2">
    <source>
        <dbReference type="ARBA" id="ARBA00009369"/>
    </source>
</evidence>
<evidence type="ECO:0000256" key="9">
    <source>
        <dbReference type="SAM" id="Phobius"/>
    </source>
</evidence>
<gene>
    <name evidence="11" type="ordered locus">CC_1544</name>
</gene>
<dbReference type="PIR" id="G87440">
    <property type="entry name" value="G87440"/>
</dbReference>
<evidence type="ECO:0000256" key="7">
    <source>
        <dbReference type="ARBA" id="ARBA00080576"/>
    </source>
</evidence>
<dbReference type="InterPro" id="IPR055342">
    <property type="entry name" value="MreC_beta-barrel_core"/>
</dbReference>
<dbReference type="Gene3D" id="2.40.10.350">
    <property type="entry name" value="Rod shape-determining protein MreC, domain 2"/>
    <property type="match status" value="1"/>
</dbReference>
<name>Q9A820_CAUVC</name>
<comment type="similarity">
    <text evidence="2">Belongs to the MreC family.</text>
</comment>
<accession>Q9A820</accession>
<dbReference type="EMBL" id="AE005673">
    <property type="protein sequence ID" value="AAK23523.1"/>
    <property type="molecule type" value="Genomic_DNA"/>
</dbReference>
<dbReference type="BioCyc" id="CAULO:CC1544-MONOMER"/>
<dbReference type="STRING" id="190650.CC_1544"/>
<dbReference type="GO" id="GO:0008360">
    <property type="term" value="P:regulation of cell shape"/>
    <property type="evidence" value="ECO:0007669"/>
    <property type="project" value="UniProtKB-KW"/>
</dbReference>
<feature type="compositionally biased region" description="Polar residues" evidence="8">
    <location>
        <begin position="299"/>
        <end position="308"/>
    </location>
</feature>